<reference evidence="4 5" key="1">
    <citation type="submission" date="2013-03" db="EMBL/GenBank/DDBJ databases">
        <title>The Genome Sequence of Exophiala aquamarina CBS 119918.</title>
        <authorList>
            <consortium name="The Broad Institute Genomics Platform"/>
            <person name="Cuomo C."/>
            <person name="de Hoog S."/>
            <person name="Gorbushina A."/>
            <person name="Walker B."/>
            <person name="Young S.K."/>
            <person name="Zeng Q."/>
            <person name="Gargeya S."/>
            <person name="Fitzgerald M."/>
            <person name="Haas B."/>
            <person name="Abouelleil A."/>
            <person name="Allen A.W."/>
            <person name="Alvarado L."/>
            <person name="Arachchi H.M."/>
            <person name="Berlin A.M."/>
            <person name="Chapman S.B."/>
            <person name="Gainer-Dewar J."/>
            <person name="Goldberg J."/>
            <person name="Griggs A."/>
            <person name="Gujja S."/>
            <person name="Hansen M."/>
            <person name="Howarth C."/>
            <person name="Imamovic A."/>
            <person name="Ireland A."/>
            <person name="Larimer J."/>
            <person name="McCowan C."/>
            <person name="Murphy C."/>
            <person name="Pearson M."/>
            <person name="Poon T.W."/>
            <person name="Priest M."/>
            <person name="Roberts A."/>
            <person name="Saif S."/>
            <person name="Shea T."/>
            <person name="Sisk P."/>
            <person name="Sykes S."/>
            <person name="Wortman J."/>
            <person name="Nusbaum C."/>
            <person name="Birren B."/>
        </authorList>
    </citation>
    <scope>NUCLEOTIDE SEQUENCE [LARGE SCALE GENOMIC DNA]</scope>
    <source>
        <strain evidence="4 5">CBS 119918</strain>
    </source>
</reference>
<keyword evidence="2" id="KW-0521">NADP</keyword>
<accession>A0A072PWC5</accession>
<dbReference type="GO" id="GO:0016614">
    <property type="term" value="F:oxidoreductase activity, acting on CH-OH group of donors"/>
    <property type="evidence" value="ECO:0007669"/>
    <property type="project" value="UniProtKB-ARBA"/>
</dbReference>
<dbReference type="SUPFAM" id="SSF51735">
    <property type="entry name" value="NAD(P)-binding Rossmann-fold domains"/>
    <property type="match status" value="1"/>
</dbReference>
<dbReference type="InterPro" id="IPR036291">
    <property type="entry name" value="NAD(P)-bd_dom_sf"/>
</dbReference>
<organism evidence="4 5">
    <name type="scientific">Exophiala aquamarina CBS 119918</name>
    <dbReference type="NCBI Taxonomy" id="1182545"/>
    <lineage>
        <taxon>Eukaryota</taxon>
        <taxon>Fungi</taxon>
        <taxon>Dikarya</taxon>
        <taxon>Ascomycota</taxon>
        <taxon>Pezizomycotina</taxon>
        <taxon>Eurotiomycetes</taxon>
        <taxon>Chaetothyriomycetidae</taxon>
        <taxon>Chaetothyriales</taxon>
        <taxon>Herpotrichiellaceae</taxon>
        <taxon>Exophiala</taxon>
    </lineage>
</organism>
<dbReference type="Gene3D" id="3.40.50.720">
    <property type="entry name" value="NAD(P)-binding Rossmann-like Domain"/>
    <property type="match status" value="1"/>
</dbReference>
<gene>
    <name evidence="4" type="ORF">A1O9_04728</name>
</gene>
<dbReference type="EMBL" id="AMGV01000003">
    <property type="protein sequence ID" value="KEF59880.1"/>
    <property type="molecule type" value="Genomic_DNA"/>
</dbReference>
<dbReference type="GeneID" id="25279657"/>
<name>A0A072PWC5_9EURO</name>
<dbReference type="RefSeq" id="XP_013262470.1">
    <property type="nucleotide sequence ID" value="XM_013407016.1"/>
</dbReference>
<dbReference type="AlphaFoldDB" id="A0A072PWC5"/>
<dbReference type="OrthoDB" id="47007at2759"/>
<evidence type="ECO:0000313" key="5">
    <source>
        <dbReference type="Proteomes" id="UP000027920"/>
    </source>
</evidence>
<comment type="similarity">
    <text evidence="1">Belongs to the short-chain dehydrogenases/reductases (SDR) family.</text>
</comment>
<evidence type="ECO:0000256" key="1">
    <source>
        <dbReference type="ARBA" id="ARBA00006484"/>
    </source>
</evidence>
<comment type="caution">
    <text evidence="4">The sequence shown here is derived from an EMBL/GenBank/DDBJ whole genome shotgun (WGS) entry which is preliminary data.</text>
</comment>
<dbReference type="FunFam" id="3.40.50.720:FF:000084">
    <property type="entry name" value="Short-chain dehydrogenase reductase"/>
    <property type="match status" value="1"/>
</dbReference>
<dbReference type="HOGENOM" id="CLU_010194_1_3_1"/>
<evidence type="ECO:0000256" key="2">
    <source>
        <dbReference type="ARBA" id="ARBA00022857"/>
    </source>
</evidence>
<dbReference type="PANTHER" id="PTHR48107:SF7">
    <property type="entry name" value="RE15974P"/>
    <property type="match status" value="1"/>
</dbReference>
<sequence>MSLSGKVTLITGGGKNLGAAIASLFAPEGSHLALHYNSASSKKATESLAAQLSSKHGNITVKAYQGDLTKPSNVSALFDAVHKDFDGKLDIVINTVGMVLKKPFTEISEQEYDQMFAVNSKSAFFITQEAAKRVGDGGKIINTVTSLLAAYTPLYTSYQGSKAGVEYFTKGLSKELMPKRISVNAVAPGPMDTPFFYGQESPEAVEFHKSNAIGGRLTLVDDIAPIYKFLCTEGAWINGQTLFANGGYTSR</sequence>
<protein>
    <submittedName>
        <fullName evidence="4">Alcohol dehydrogenase</fullName>
    </submittedName>
</protein>
<dbReference type="PRINTS" id="PR00080">
    <property type="entry name" value="SDRFAMILY"/>
</dbReference>
<dbReference type="VEuPathDB" id="FungiDB:A1O9_04728"/>
<keyword evidence="3" id="KW-0560">Oxidoreductase</keyword>
<dbReference type="Pfam" id="PF13561">
    <property type="entry name" value="adh_short_C2"/>
    <property type="match status" value="1"/>
</dbReference>
<dbReference type="Proteomes" id="UP000027920">
    <property type="component" value="Unassembled WGS sequence"/>
</dbReference>
<dbReference type="PANTHER" id="PTHR48107">
    <property type="entry name" value="NADPH-DEPENDENT ALDEHYDE REDUCTASE-LIKE PROTEIN, CHLOROPLASTIC-RELATED"/>
    <property type="match status" value="1"/>
</dbReference>
<evidence type="ECO:0000313" key="4">
    <source>
        <dbReference type="EMBL" id="KEF59880.1"/>
    </source>
</evidence>
<dbReference type="InterPro" id="IPR002347">
    <property type="entry name" value="SDR_fam"/>
</dbReference>
<proteinExistence type="inferred from homology"/>
<keyword evidence="5" id="KW-1185">Reference proteome</keyword>
<dbReference type="NCBIfam" id="NF009385">
    <property type="entry name" value="PRK12744.1"/>
    <property type="match status" value="1"/>
</dbReference>
<evidence type="ECO:0000256" key="3">
    <source>
        <dbReference type="ARBA" id="ARBA00023002"/>
    </source>
</evidence>
<dbReference type="CDD" id="cd05362">
    <property type="entry name" value="THN_reductase-like_SDR_c"/>
    <property type="match status" value="1"/>
</dbReference>
<dbReference type="PRINTS" id="PR00081">
    <property type="entry name" value="GDHRDH"/>
</dbReference>
<dbReference type="STRING" id="1182545.A0A072PWC5"/>